<dbReference type="InterPro" id="IPR010985">
    <property type="entry name" value="Ribbon_hlx_hlx"/>
</dbReference>
<accession>A0AAW6CG37</accession>
<reference evidence="1" key="1">
    <citation type="submission" date="2023-01" db="EMBL/GenBank/DDBJ databases">
        <title>Human gut microbiome strain richness.</title>
        <authorList>
            <person name="Chen-Liaw A."/>
        </authorList>
    </citation>
    <scope>NUCLEOTIDE SEQUENCE</scope>
    <source>
        <strain evidence="1">1001287st1_F4_1001285I_161205</strain>
    </source>
</reference>
<dbReference type="AlphaFoldDB" id="A0AAW6CG37"/>
<dbReference type="SUPFAM" id="SSF47598">
    <property type="entry name" value="Ribbon-helix-helix"/>
    <property type="match status" value="1"/>
</dbReference>
<dbReference type="InterPro" id="IPR013321">
    <property type="entry name" value="Arc_rbn_hlx_hlx"/>
</dbReference>
<proteinExistence type="predicted"/>
<name>A0AAW6CG37_FLAPL</name>
<gene>
    <name evidence="1" type="ORF">PNE06_03410</name>
</gene>
<dbReference type="Gene3D" id="1.10.1220.10">
    <property type="entry name" value="Met repressor-like"/>
    <property type="match status" value="1"/>
</dbReference>
<comment type="caution">
    <text evidence="1">The sequence shown here is derived from an EMBL/GenBank/DDBJ whole genome shotgun (WGS) entry which is preliminary data.</text>
</comment>
<dbReference type="Pfam" id="PF04221">
    <property type="entry name" value="RelB"/>
    <property type="match status" value="1"/>
</dbReference>
<dbReference type="Proteomes" id="UP001211173">
    <property type="component" value="Unassembled WGS sequence"/>
</dbReference>
<organism evidence="1 2">
    <name type="scientific">Flavonifractor plautii</name>
    <name type="common">Fusobacterium plautii</name>
    <dbReference type="NCBI Taxonomy" id="292800"/>
    <lineage>
        <taxon>Bacteria</taxon>
        <taxon>Bacillati</taxon>
        <taxon>Bacillota</taxon>
        <taxon>Clostridia</taxon>
        <taxon>Eubacteriales</taxon>
        <taxon>Oscillospiraceae</taxon>
        <taxon>Flavonifractor</taxon>
    </lineage>
</organism>
<dbReference type="EMBL" id="JAQLWV010000004">
    <property type="protein sequence ID" value="MDB7932117.1"/>
    <property type="molecule type" value="Genomic_DNA"/>
</dbReference>
<evidence type="ECO:0000313" key="2">
    <source>
        <dbReference type="Proteomes" id="UP001211173"/>
    </source>
</evidence>
<dbReference type="RefSeq" id="WP_207735137.1">
    <property type="nucleotide sequence ID" value="NZ_JADMVZ010000006.1"/>
</dbReference>
<protein>
    <submittedName>
        <fullName evidence="1">Type II toxin-antitoxin system RelB/DinJ family antitoxin</fullName>
    </submittedName>
</protein>
<sequence>MDVVSSAKTDMFRMRINPEIRSRLERVYAQNGLSLTDAVNVFFQQSLNAGGLPFQVTEDNAALIQAKALSRLMKELEAGLTDPVSYSEDDVYRMLGVEKEA</sequence>
<evidence type="ECO:0000313" key="1">
    <source>
        <dbReference type="EMBL" id="MDB7932117.1"/>
    </source>
</evidence>
<dbReference type="GO" id="GO:0006355">
    <property type="term" value="P:regulation of DNA-templated transcription"/>
    <property type="evidence" value="ECO:0007669"/>
    <property type="project" value="InterPro"/>
</dbReference>
<dbReference type="InterPro" id="IPR007337">
    <property type="entry name" value="RelB/DinJ"/>
</dbReference>